<dbReference type="AlphaFoldDB" id="A0A4W3H7F4"/>
<evidence type="ECO:0000313" key="1">
    <source>
        <dbReference type="Ensembl" id="ENSCMIP00000012768.1"/>
    </source>
</evidence>
<keyword evidence="2" id="KW-1185">Reference proteome</keyword>
<dbReference type="SUPFAM" id="SSF52540">
    <property type="entry name" value="P-loop containing nucleoside triphosphate hydrolases"/>
    <property type="match status" value="1"/>
</dbReference>
<sequence>MDARRIRDYRNIVSEYNPMKSVGGGGYIPQKISIRLFGKLGHGKSTFINNCFCVVKDSDYENFTGEGPATGGAVNSRIEAHDLTSKVEIVDNRGLRNLNAREIHECNMQLDGVRKTQTQVHTKGWASWAWFLDQMKGRETEWAETIQVPIFIYRADMPRIPSEIVHLRQFADNAYYYTGIYPIIVLMMAEKMSENLDSVRGFFGNLHCTDIYPVKNYHEKATERNMETDTMILEILVKCLNRADSVIKRIHPDTVKPTWFK</sequence>
<dbReference type="OrthoDB" id="9950073at2759"/>
<accession>A0A4W3H7F4</accession>
<dbReference type="InterPro" id="IPR027417">
    <property type="entry name" value="P-loop_NTPase"/>
</dbReference>
<dbReference type="InParanoid" id="A0A4W3H7F4"/>
<reference evidence="1" key="4">
    <citation type="submission" date="2025-08" db="UniProtKB">
        <authorList>
            <consortium name="Ensembl"/>
        </authorList>
    </citation>
    <scope>IDENTIFICATION</scope>
</reference>
<dbReference type="RefSeq" id="XP_007908429.1">
    <property type="nucleotide sequence ID" value="XM_007910238.1"/>
</dbReference>
<proteinExistence type="predicted"/>
<dbReference type="KEGG" id="cmk:103189736"/>
<reference evidence="2" key="3">
    <citation type="journal article" date="2014" name="Nature">
        <title>Elephant shark genome provides unique insights into gnathostome evolution.</title>
        <authorList>
            <consortium name="International Elephant Shark Genome Sequencing Consortium"/>
            <person name="Venkatesh B."/>
            <person name="Lee A.P."/>
            <person name="Ravi V."/>
            <person name="Maurya A.K."/>
            <person name="Lian M.M."/>
            <person name="Swann J.B."/>
            <person name="Ohta Y."/>
            <person name="Flajnik M.F."/>
            <person name="Sutoh Y."/>
            <person name="Kasahara M."/>
            <person name="Hoon S."/>
            <person name="Gangu V."/>
            <person name="Roy S.W."/>
            <person name="Irimia M."/>
            <person name="Korzh V."/>
            <person name="Kondrychyn I."/>
            <person name="Lim Z.W."/>
            <person name="Tay B.H."/>
            <person name="Tohari S."/>
            <person name="Kong K.W."/>
            <person name="Ho S."/>
            <person name="Lorente-Galdos B."/>
            <person name="Quilez J."/>
            <person name="Marques-Bonet T."/>
            <person name="Raney B.J."/>
            <person name="Ingham P.W."/>
            <person name="Tay A."/>
            <person name="Hillier L.W."/>
            <person name="Minx P."/>
            <person name="Boehm T."/>
            <person name="Wilson R.K."/>
            <person name="Brenner S."/>
            <person name="Warren W.C."/>
        </authorList>
    </citation>
    <scope>NUCLEOTIDE SEQUENCE [LARGE SCALE GENOMIC DNA]</scope>
</reference>
<name>A0A4W3H7F4_CALMI</name>
<protein>
    <submittedName>
        <fullName evidence="1">Uncharacterized LOC103189736</fullName>
    </submittedName>
</protein>
<gene>
    <name evidence="1" type="primary">LOC103189736</name>
</gene>
<reference evidence="2" key="1">
    <citation type="journal article" date="2006" name="Science">
        <title>Ancient noncoding elements conserved in the human genome.</title>
        <authorList>
            <person name="Venkatesh B."/>
            <person name="Kirkness E.F."/>
            <person name="Loh Y.H."/>
            <person name="Halpern A.L."/>
            <person name="Lee A.P."/>
            <person name="Johnson J."/>
            <person name="Dandona N."/>
            <person name="Viswanathan L.D."/>
            <person name="Tay A."/>
            <person name="Venter J.C."/>
            <person name="Strausberg R.L."/>
            <person name="Brenner S."/>
        </authorList>
    </citation>
    <scope>NUCLEOTIDE SEQUENCE [LARGE SCALE GENOMIC DNA]</scope>
</reference>
<dbReference type="Gene3D" id="3.40.50.300">
    <property type="entry name" value="P-loop containing nucleotide triphosphate hydrolases"/>
    <property type="match status" value="1"/>
</dbReference>
<evidence type="ECO:0000313" key="2">
    <source>
        <dbReference type="Proteomes" id="UP000314986"/>
    </source>
</evidence>
<dbReference type="Ensembl" id="ENSCMIT00000013058.1">
    <property type="protein sequence ID" value="ENSCMIP00000012768.1"/>
    <property type="gene ID" value="ENSCMIG00000006480.1"/>
</dbReference>
<dbReference type="Proteomes" id="UP000314986">
    <property type="component" value="Unassembled WGS sequence"/>
</dbReference>
<dbReference type="GeneTree" id="ENSGT01070000256997"/>
<dbReference type="GeneID" id="103189736"/>
<reference evidence="1" key="5">
    <citation type="submission" date="2025-09" db="UniProtKB">
        <authorList>
            <consortium name="Ensembl"/>
        </authorList>
    </citation>
    <scope>IDENTIFICATION</scope>
</reference>
<dbReference type="OMA" id="AREIHEC"/>
<organism evidence="1 2">
    <name type="scientific">Callorhinchus milii</name>
    <name type="common">Ghost shark</name>
    <dbReference type="NCBI Taxonomy" id="7868"/>
    <lineage>
        <taxon>Eukaryota</taxon>
        <taxon>Metazoa</taxon>
        <taxon>Chordata</taxon>
        <taxon>Craniata</taxon>
        <taxon>Vertebrata</taxon>
        <taxon>Chondrichthyes</taxon>
        <taxon>Holocephali</taxon>
        <taxon>Chimaeriformes</taxon>
        <taxon>Callorhinchidae</taxon>
        <taxon>Callorhinchus</taxon>
    </lineage>
</organism>
<reference evidence="2" key="2">
    <citation type="journal article" date="2007" name="PLoS Biol.">
        <title>Survey sequencing and comparative analysis of the elephant shark (Callorhinchus milii) genome.</title>
        <authorList>
            <person name="Venkatesh B."/>
            <person name="Kirkness E.F."/>
            <person name="Loh Y.H."/>
            <person name="Halpern A.L."/>
            <person name="Lee A.P."/>
            <person name="Johnson J."/>
            <person name="Dandona N."/>
            <person name="Viswanathan L.D."/>
            <person name="Tay A."/>
            <person name="Venter J.C."/>
            <person name="Strausberg R.L."/>
            <person name="Brenner S."/>
        </authorList>
    </citation>
    <scope>NUCLEOTIDE SEQUENCE [LARGE SCALE GENOMIC DNA]</scope>
</reference>